<comment type="cofactor">
    <cofactor evidence="10">
        <name>K(+)</name>
        <dbReference type="ChEBI" id="CHEBI:29103"/>
    </cofactor>
    <text evidence="10">Binds 1 potassium ion per subunit.</text>
</comment>
<keyword evidence="2 10" id="KW-0963">Cytoplasm</keyword>
<evidence type="ECO:0000256" key="6">
    <source>
        <dbReference type="ARBA" id="ARBA00022801"/>
    </source>
</evidence>
<dbReference type="GO" id="GO:0002098">
    <property type="term" value="P:tRNA wobble uridine modification"/>
    <property type="evidence" value="ECO:0007669"/>
    <property type="project" value="TreeGrafter"/>
</dbReference>
<evidence type="ECO:0000313" key="13">
    <source>
        <dbReference type="EMBL" id="OOQ59612.1"/>
    </source>
</evidence>
<dbReference type="CDD" id="cd14858">
    <property type="entry name" value="TrmE_N"/>
    <property type="match status" value="1"/>
</dbReference>
<keyword evidence="14" id="KW-1185">Reference proteome</keyword>
<feature type="binding site" evidence="10">
    <location>
        <position position="248"/>
    </location>
    <ligand>
        <name>K(+)</name>
        <dbReference type="ChEBI" id="CHEBI:29103"/>
    </ligand>
</feature>
<dbReference type="InterPro" id="IPR006073">
    <property type="entry name" value="GTP-bd"/>
</dbReference>
<dbReference type="RefSeq" id="WP_078348360.1">
    <property type="nucleotide sequence ID" value="NZ_MBTF01000012.1"/>
</dbReference>
<dbReference type="Pfam" id="PF12631">
    <property type="entry name" value="MnmE_helical"/>
    <property type="match status" value="1"/>
</dbReference>
<dbReference type="GO" id="GO:0030488">
    <property type="term" value="P:tRNA methylation"/>
    <property type="evidence" value="ECO:0007669"/>
    <property type="project" value="TreeGrafter"/>
</dbReference>
<evidence type="ECO:0000256" key="4">
    <source>
        <dbReference type="ARBA" id="ARBA00022723"/>
    </source>
</evidence>
<keyword evidence="8 10" id="KW-0630">Potassium</keyword>
<dbReference type="InterPro" id="IPR031168">
    <property type="entry name" value="G_TrmE"/>
</dbReference>
<dbReference type="AlphaFoldDB" id="A0A1S9PFA3"/>
<accession>A0A1S9PFA3</accession>
<dbReference type="SUPFAM" id="SSF52540">
    <property type="entry name" value="P-loop containing nucleoside triphosphate hydrolases"/>
    <property type="match status" value="1"/>
</dbReference>
<feature type="binding site" evidence="10">
    <location>
        <position position="250"/>
    </location>
    <ligand>
        <name>K(+)</name>
        <dbReference type="ChEBI" id="CHEBI:29103"/>
    </ligand>
</feature>
<dbReference type="InterPro" id="IPR027368">
    <property type="entry name" value="MnmE_dom2"/>
</dbReference>
<dbReference type="Gene3D" id="3.40.50.300">
    <property type="entry name" value="P-loop containing nucleotide triphosphate hydrolases"/>
    <property type="match status" value="1"/>
</dbReference>
<dbReference type="PROSITE" id="PS51709">
    <property type="entry name" value="G_TRME"/>
    <property type="match status" value="1"/>
</dbReference>
<keyword evidence="5 10" id="KW-0547">Nucleotide-binding</keyword>
<dbReference type="Gene3D" id="1.20.120.430">
    <property type="entry name" value="tRNA modification GTPase MnmE domain 2"/>
    <property type="match status" value="1"/>
</dbReference>
<dbReference type="GO" id="GO:0046872">
    <property type="term" value="F:metal ion binding"/>
    <property type="evidence" value="ECO:0007669"/>
    <property type="project" value="UniProtKB-KW"/>
</dbReference>
<feature type="binding site" evidence="10">
    <location>
        <position position="233"/>
    </location>
    <ligand>
        <name>Mg(2+)</name>
        <dbReference type="ChEBI" id="CHEBI:18420"/>
    </ligand>
</feature>
<dbReference type="InterPro" id="IPR025867">
    <property type="entry name" value="MnmE_helical"/>
</dbReference>
<evidence type="ECO:0000256" key="2">
    <source>
        <dbReference type="ARBA" id="ARBA00022490"/>
    </source>
</evidence>
<sequence length="471" mass="51276">MNTTEDTIVALATPSGIGAIGVIRLSGPDAITIAQKVWKGKDLTKQPSHTLHFGRVMDGDMELDEVVASLFVAPRSYTRENVVEISCHGSNYIIEAIIKLFIKNGARAAKAGEFTLRAFLNGQLDLSQAEAVADLIASNSKASQQIALQQLRGGFSNQLSHLREQLVQFASLIELELDFAEEDVEFANRDQLKKLIQEITKVIGSLIQSFELGNAIKNGVNTVIAGRPNAGKSTLLNALLNEERAIVSHIPGTTRDTIEEVLNIKGINFRLVDTAGIREATDTIEQIGVQRTMEKISQSALLLYVFDAAQITPEELAADLQSLQTPGVAMLVVANKIDLLSRKDGKSGSPQDESGINELLSDFRTSGLSDFIGISAKEKQHIDELKQQIYAAAIKENLSGHETLVTNIRHLEALQKTEESLVRVLDGIDGVTSDFLSMDIKQALHYLGEITGAVTTDDLLENIFSKFCIGK</sequence>
<feature type="binding site" evidence="10">
    <location>
        <begin position="229"/>
        <end position="234"/>
    </location>
    <ligand>
        <name>GTP</name>
        <dbReference type="ChEBI" id="CHEBI:37565"/>
    </ligand>
</feature>
<dbReference type="FunFam" id="3.30.1360.120:FF:000003">
    <property type="entry name" value="tRNA modification GTPase MnmE"/>
    <property type="match status" value="1"/>
</dbReference>
<comment type="subcellular location">
    <subcellularLocation>
        <location evidence="10">Cytoplasm</location>
    </subcellularLocation>
</comment>
<dbReference type="STRING" id="1792845.BC343_05460"/>
<feature type="binding site" evidence="10">
    <location>
        <begin position="273"/>
        <end position="276"/>
    </location>
    <ligand>
        <name>GTP</name>
        <dbReference type="ChEBI" id="CHEBI:37565"/>
    </ligand>
</feature>
<feature type="domain" description="TrmE-type G" evidence="12">
    <location>
        <begin position="219"/>
        <end position="394"/>
    </location>
</feature>
<reference evidence="13 14" key="1">
    <citation type="submission" date="2016-07" db="EMBL/GenBank/DDBJ databases">
        <title>Genomic analysis of zinc-resistant bacterium Mucilaginibacter pedocola TBZ30.</title>
        <authorList>
            <person name="Huang J."/>
            <person name="Tang J."/>
        </authorList>
    </citation>
    <scope>NUCLEOTIDE SEQUENCE [LARGE SCALE GENOMIC DNA]</scope>
    <source>
        <strain evidence="13 14">TBZ30</strain>
    </source>
</reference>
<dbReference type="PRINTS" id="PR00449">
    <property type="entry name" value="RASTRNSFRMNG"/>
</dbReference>
<dbReference type="PANTHER" id="PTHR42714:SF2">
    <property type="entry name" value="TRNA MODIFICATION GTPASE GTPBP3, MITOCHONDRIAL"/>
    <property type="match status" value="1"/>
</dbReference>
<dbReference type="CDD" id="cd04164">
    <property type="entry name" value="trmE"/>
    <property type="match status" value="1"/>
</dbReference>
<dbReference type="Pfam" id="PF01926">
    <property type="entry name" value="MMR_HSR1"/>
    <property type="match status" value="1"/>
</dbReference>
<comment type="function">
    <text evidence="10">Exhibits a very high intrinsic GTPase hydrolysis rate. Involved in the addition of a carboxymethylaminomethyl (cmnm) group at the wobble position (U34) of certain tRNAs, forming tRNA-cmnm(5)s(2)U34.</text>
</comment>
<dbReference type="EMBL" id="MBTF01000012">
    <property type="protein sequence ID" value="OOQ59612.1"/>
    <property type="molecule type" value="Genomic_DNA"/>
</dbReference>
<dbReference type="EC" id="3.6.-.-" evidence="10"/>
<dbReference type="PANTHER" id="PTHR42714">
    <property type="entry name" value="TRNA MODIFICATION GTPASE GTPBP3"/>
    <property type="match status" value="1"/>
</dbReference>
<evidence type="ECO:0000313" key="14">
    <source>
        <dbReference type="Proteomes" id="UP000189739"/>
    </source>
</evidence>
<keyword evidence="7 10" id="KW-0460">Magnesium</keyword>
<keyword evidence="9 10" id="KW-0342">GTP-binding</keyword>
<keyword evidence="3 10" id="KW-0819">tRNA processing</keyword>
<comment type="caution">
    <text evidence="10">Lacks conserved residue(s) required for the propagation of feature annotation.</text>
</comment>
<organism evidence="13 14">
    <name type="scientific">Mucilaginibacter pedocola</name>
    <dbReference type="NCBI Taxonomy" id="1792845"/>
    <lineage>
        <taxon>Bacteria</taxon>
        <taxon>Pseudomonadati</taxon>
        <taxon>Bacteroidota</taxon>
        <taxon>Sphingobacteriia</taxon>
        <taxon>Sphingobacteriales</taxon>
        <taxon>Sphingobacteriaceae</taxon>
        <taxon>Mucilaginibacter</taxon>
    </lineage>
</organism>
<name>A0A1S9PFA3_9SPHI</name>
<dbReference type="GO" id="GO:0003924">
    <property type="term" value="F:GTPase activity"/>
    <property type="evidence" value="ECO:0007669"/>
    <property type="project" value="UniProtKB-UniRule"/>
</dbReference>
<evidence type="ECO:0000259" key="12">
    <source>
        <dbReference type="PROSITE" id="PS51709"/>
    </source>
</evidence>
<feature type="binding site" evidence="10">
    <location>
        <position position="253"/>
    </location>
    <ligand>
        <name>K(+)</name>
        <dbReference type="ChEBI" id="CHEBI:29103"/>
    </ligand>
</feature>
<evidence type="ECO:0000256" key="7">
    <source>
        <dbReference type="ARBA" id="ARBA00022842"/>
    </source>
</evidence>
<dbReference type="Proteomes" id="UP000189739">
    <property type="component" value="Unassembled WGS sequence"/>
</dbReference>
<dbReference type="GO" id="GO:0005829">
    <property type="term" value="C:cytosol"/>
    <property type="evidence" value="ECO:0007669"/>
    <property type="project" value="TreeGrafter"/>
</dbReference>
<dbReference type="Pfam" id="PF10396">
    <property type="entry name" value="TrmE_N"/>
    <property type="match status" value="1"/>
</dbReference>
<dbReference type="HAMAP" id="MF_00379">
    <property type="entry name" value="GTPase_MnmE"/>
    <property type="match status" value="1"/>
</dbReference>
<evidence type="ECO:0000256" key="8">
    <source>
        <dbReference type="ARBA" id="ARBA00022958"/>
    </source>
</evidence>
<evidence type="ECO:0000256" key="10">
    <source>
        <dbReference type="HAMAP-Rule" id="MF_00379"/>
    </source>
</evidence>
<evidence type="ECO:0000256" key="1">
    <source>
        <dbReference type="ARBA" id="ARBA00011043"/>
    </source>
</evidence>
<feature type="binding site" evidence="10">
    <location>
        <position position="229"/>
    </location>
    <ligand>
        <name>K(+)</name>
        <dbReference type="ChEBI" id="CHEBI:29103"/>
    </ligand>
</feature>
<dbReference type="InterPro" id="IPR027266">
    <property type="entry name" value="TrmE/GcvT-like"/>
</dbReference>
<dbReference type="GO" id="GO:0042802">
    <property type="term" value="F:identical protein binding"/>
    <property type="evidence" value="ECO:0007669"/>
    <property type="project" value="UniProtKB-ARBA"/>
</dbReference>
<evidence type="ECO:0000256" key="11">
    <source>
        <dbReference type="RuleBase" id="RU003313"/>
    </source>
</evidence>
<dbReference type="InterPro" id="IPR005225">
    <property type="entry name" value="Small_GTP-bd"/>
</dbReference>
<protein>
    <recommendedName>
        <fullName evidence="10">tRNA modification GTPase MnmE</fullName>
        <ecNumber evidence="10">3.6.-.-</ecNumber>
    </recommendedName>
</protein>
<dbReference type="Gene3D" id="3.30.1360.120">
    <property type="entry name" value="Probable tRNA modification gtpase trme, domain 1"/>
    <property type="match status" value="1"/>
</dbReference>
<dbReference type="InterPro" id="IPR004520">
    <property type="entry name" value="GTPase_MnmE"/>
</dbReference>
<comment type="caution">
    <text evidence="13">The sequence shown here is derived from an EMBL/GenBank/DDBJ whole genome shotgun (WGS) entry which is preliminary data.</text>
</comment>
<dbReference type="OrthoDB" id="9805918at2"/>
<evidence type="ECO:0000256" key="3">
    <source>
        <dbReference type="ARBA" id="ARBA00022694"/>
    </source>
</evidence>
<dbReference type="FunFam" id="3.40.50.300:FF:001376">
    <property type="entry name" value="tRNA modification GTPase MnmE"/>
    <property type="match status" value="1"/>
</dbReference>
<dbReference type="NCBIfam" id="TIGR00450">
    <property type="entry name" value="mnmE_trmE_thdF"/>
    <property type="match status" value="1"/>
</dbReference>
<comment type="similarity">
    <text evidence="1 10 11">Belongs to the TRAFAC class TrmE-Era-EngA-EngB-Septin-like GTPase superfamily. TrmE GTPase family.</text>
</comment>
<proteinExistence type="inferred from homology"/>
<keyword evidence="4 10" id="KW-0479">Metal-binding</keyword>
<comment type="subunit">
    <text evidence="10">Homodimer. Heterotetramer of two MnmE and two MnmG subunits.</text>
</comment>
<evidence type="ECO:0000256" key="9">
    <source>
        <dbReference type="ARBA" id="ARBA00023134"/>
    </source>
</evidence>
<dbReference type="InterPro" id="IPR018948">
    <property type="entry name" value="GTP-bd_TrmE_N"/>
</dbReference>
<keyword evidence="6 10" id="KW-0378">Hydrolase</keyword>
<feature type="binding site" evidence="10">
    <location>
        <position position="254"/>
    </location>
    <ligand>
        <name>Mg(2+)</name>
        <dbReference type="ChEBI" id="CHEBI:18420"/>
    </ligand>
</feature>
<dbReference type="InterPro" id="IPR027417">
    <property type="entry name" value="P-loop_NTPase"/>
</dbReference>
<dbReference type="GO" id="GO:0005525">
    <property type="term" value="F:GTP binding"/>
    <property type="evidence" value="ECO:0007669"/>
    <property type="project" value="UniProtKB-UniRule"/>
</dbReference>
<gene>
    <name evidence="10" type="primary">mnmE</name>
    <name evidence="10" type="synonym">trmE</name>
    <name evidence="13" type="ORF">BC343_05460</name>
</gene>
<feature type="binding site" evidence="10">
    <location>
        <begin position="248"/>
        <end position="254"/>
    </location>
    <ligand>
        <name>GTP</name>
        <dbReference type="ChEBI" id="CHEBI:37565"/>
    </ligand>
</feature>
<evidence type="ECO:0000256" key="5">
    <source>
        <dbReference type="ARBA" id="ARBA00022741"/>
    </source>
</evidence>
<dbReference type="NCBIfam" id="TIGR00231">
    <property type="entry name" value="small_GTP"/>
    <property type="match status" value="1"/>
</dbReference>